<dbReference type="EMBL" id="DVJO01000025">
    <property type="protein sequence ID" value="HIS82185.1"/>
    <property type="molecule type" value="Genomic_DNA"/>
</dbReference>
<comment type="caution">
    <text evidence="1">The sequence shown here is derived from an EMBL/GenBank/DDBJ whole genome shotgun (WGS) entry which is preliminary data.</text>
</comment>
<dbReference type="InterPro" id="IPR016187">
    <property type="entry name" value="CTDL_fold"/>
</dbReference>
<reference evidence="1" key="2">
    <citation type="journal article" date="2021" name="PeerJ">
        <title>Extensive microbial diversity within the chicken gut microbiome revealed by metagenomics and culture.</title>
        <authorList>
            <person name="Gilroy R."/>
            <person name="Ravi A."/>
            <person name="Getino M."/>
            <person name="Pursley I."/>
            <person name="Horton D.L."/>
            <person name="Alikhan N.F."/>
            <person name="Baker D."/>
            <person name="Gharbi K."/>
            <person name="Hall N."/>
            <person name="Watson M."/>
            <person name="Adriaenssens E.M."/>
            <person name="Foster-Nyarko E."/>
            <person name="Jarju S."/>
            <person name="Secka A."/>
            <person name="Antonio M."/>
            <person name="Oren A."/>
            <person name="Chaudhuri R.R."/>
            <person name="La Ragione R."/>
            <person name="Hildebrand F."/>
            <person name="Pallen M.J."/>
        </authorList>
    </citation>
    <scope>NUCLEOTIDE SEQUENCE</scope>
    <source>
        <strain evidence="1">CHK152-2994</strain>
    </source>
</reference>
<organism evidence="1 2">
    <name type="scientific">Candidatus Scatenecus faecavium</name>
    <dbReference type="NCBI Taxonomy" id="2840915"/>
    <lineage>
        <taxon>Bacteria</taxon>
        <taxon>Candidatus Scatenecus</taxon>
    </lineage>
</organism>
<evidence type="ECO:0000313" key="1">
    <source>
        <dbReference type="EMBL" id="HIS82185.1"/>
    </source>
</evidence>
<dbReference type="AlphaFoldDB" id="A0A9D1FUI1"/>
<accession>A0A9D1FUI1</accession>
<evidence type="ECO:0000313" key="2">
    <source>
        <dbReference type="Proteomes" id="UP000824139"/>
    </source>
</evidence>
<protein>
    <submittedName>
        <fullName evidence="1">Uncharacterized protein</fullName>
    </submittedName>
</protein>
<sequence>QVRTADGEIVNVADYKTGADLQIASNTTNNVGLVLADGSTIILTYNPANGFAESTSSPVVYTKDIQIGKGKSRSYAYSSDSTASIDFVMDVNGGKKPNSESTVVTDIRSFKTARFTKSNVCTGIKVGNICAVDLGNTGTLDTTLEENKKYDPNFANAQNSWAAAQKACSDIGMSLASKSTLKTLYNSQTEGLPTSGTYWTSDEGTGYYGKVNAYRFNFANGRDFDVGSKTLKTDSTMCVD</sequence>
<reference evidence="1" key="1">
    <citation type="submission" date="2020-10" db="EMBL/GenBank/DDBJ databases">
        <authorList>
            <person name="Gilroy R."/>
        </authorList>
    </citation>
    <scope>NUCLEOTIDE SEQUENCE</scope>
    <source>
        <strain evidence="1">CHK152-2994</strain>
    </source>
</reference>
<dbReference type="Proteomes" id="UP000824139">
    <property type="component" value="Unassembled WGS sequence"/>
</dbReference>
<gene>
    <name evidence="1" type="ORF">IAD41_01060</name>
</gene>
<proteinExistence type="predicted"/>
<name>A0A9D1FUI1_9BACT</name>
<dbReference type="SUPFAM" id="SSF56436">
    <property type="entry name" value="C-type lectin-like"/>
    <property type="match status" value="1"/>
</dbReference>
<feature type="non-terminal residue" evidence="1">
    <location>
        <position position="1"/>
    </location>
</feature>